<keyword evidence="1" id="KW-0677">Repeat</keyword>
<dbReference type="SUPFAM" id="SSF50151">
    <property type="entry name" value="SacY-like RNA-binding domain"/>
    <property type="match status" value="1"/>
</dbReference>
<dbReference type="InterPro" id="IPR011608">
    <property type="entry name" value="PRD"/>
</dbReference>
<feature type="domain" description="PRD" evidence="2">
    <location>
        <begin position="165"/>
        <end position="275"/>
    </location>
</feature>
<protein>
    <recommendedName>
        <fullName evidence="2">PRD domain-containing protein</fullName>
    </recommendedName>
</protein>
<dbReference type="SUPFAM" id="SSF63520">
    <property type="entry name" value="PTS-regulatory domain, PRD"/>
    <property type="match status" value="2"/>
</dbReference>
<dbReference type="InterPro" id="IPR050661">
    <property type="entry name" value="BglG_antiterminators"/>
</dbReference>
<dbReference type="GO" id="GO:0003723">
    <property type="term" value="F:RNA binding"/>
    <property type="evidence" value="ECO:0007669"/>
    <property type="project" value="InterPro"/>
</dbReference>
<evidence type="ECO:0000256" key="1">
    <source>
        <dbReference type="ARBA" id="ARBA00022737"/>
    </source>
</evidence>
<dbReference type="EMBL" id="AJAQ01000015">
    <property type="protein sequence ID" value="EOH94156.1"/>
    <property type="molecule type" value="Genomic_DNA"/>
</dbReference>
<dbReference type="Pfam" id="PF03123">
    <property type="entry name" value="CAT_RBD"/>
    <property type="match status" value="1"/>
</dbReference>
<dbReference type="Pfam" id="PF00874">
    <property type="entry name" value="PRD"/>
    <property type="match status" value="2"/>
</dbReference>
<sequence length="276" mass="32344">MKVIKKINNNVALCLDNNNRELMAIGAGIGFPKVPYELTDLKKIERTFYGVNSRYIQLINEIPEDIIILTANVLDYASMMVEYELPSNLVFTLADHINFAIERHNKQMPVKLSIYHDVRHLHKLEVKIGEYALDLIHVKLGIKLFPDEALGIAMHLINCYPSQTKDNLKEYHVIEDITKIIEEDFNISIDRTSTSYARFISHMQYFLRRESSGDNRNTENLKILDSVKKEYPKSYDSAKEIIRFIKQRYGWEPNSEELLYIMLHINRLCSREDCYH</sequence>
<keyword evidence="4" id="KW-1185">Reference proteome</keyword>
<feature type="domain" description="PRD" evidence="2">
    <location>
        <begin position="61"/>
        <end position="164"/>
    </location>
</feature>
<comment type="caution">
    <text evidence="3">The sequence shown here is derived from an EMBL/GenBank/DDBJ whole genome shotgun (WGS) entry which is preliminary data.</text>
</comment>
<dbReference type="PATRIC" id="fig|1158607.3.peg.1859"/>
<dbReference type="HOGENOM" id="CLU_078802_0_0_9"/>
<dbReference type="Proteomes" id="UP000013782">
    <property type="component" value="Unassembled WGS sequence"/>
</dbReference>
<accession>R2SMN9</accession>
<dbReference type="SMART" id="SM01061">
    <property type="entry name" value="CAT_RBD"/>
    <property type="match status" value="1"/>
</dbReference>
<dbReference type="InterPro" id="IPR004341">
    <property type="entry name" value="CAT_RNA-bd_dom"/>
</dbReference>
<dbReference type="InterPro" id="IPR036650">
    <property type="entry name" value="CAT_RNA-bd_dom_sf"/>
</dbReference>
<name>R2SMN9_9ENTE</name>
<proteinExistence type="predicted"/>
<evidence type="ECO:0000313" key="3">
    <source>
        <dbReference type="EMBL" id="EOH94156.1"/>
    </source>
</evidence>
<dbReference type="STRING" id="160454.RV10_GL003819"/>
<dbReference type="AlphaFoldDB" id="R2SMN9"/>
<dbReference type="Gene3D" id="2.30.24.10">
    <property type="entry name" value="CAT RNA-binding domain"/>
    <property type="match status" value="1"/>
</dbReference>
<dbReference type="PROSITE" id="PS51372">
    <property type="entry name" value="PRD_2"/>
    <property type="match status" value="2"/>
</dbReference>
<dbReference type="PANTHER" id="PTHR30185">
    <property type="entry name" value="CRYPTIC BETA-GLUCOSIDE BGL OPERON ANTITERMINATOR"/>
    <property type="match status" value="1"/>
</dbReference>
<organism evidence="3 4">
    <name type="scientific">Enterococcus pallens ATCC BAA-351</name>
    <dbReference type="NCBI Taxonomy" id="1158607"/>
    <lineage>
        <taxon>Bacteria</taxon>
        <taxon>Bacillati</taxon>
        <taxon>Bacillota</taxon>
        <taxon>Bacilli</taxon>
        <taxon>Lactobacillales</taxon>
        <taxon>Enterococcaceae</taxon>
        <taxon>Enterococcus</taxon>
    </lineage>
</organism>
<dbReference type="Gene3D" id="1.10.1790.10">
    <property type="entry name" value="PRD domain"/>
    <property type="match status" value="2"/>
</dbReference>
<gene>
    <name evidence="3" type="ORF">UAU_01891</name>
</gene>
<evidence type="ECO:0000259" key="2">
    <source>
        <dbReference type="PROSITE" id="PS51372"/>
    </source>
</evidence>
<dbReference type="PANTHER" id="PTHR30185:SF15">
    <property type="entry name" value="CRYPTIC BETA-GLUCOSIDE BGL OPERON ANTITERMINATOR"/>
    <property type="match status" value="1"/>
</dbReference>
<reference evidence="3 4" key="1">
    <citation type="submission" date="2013-02" db="EMBL/GenBank/DDBJ databases">
        <title>The Genome Sequence of Enterococcus pallens BAA-351.</title>
        <authorList>
            <consortium name="The Broad Institute Genome Sequencing Platform"/>
            <consortium name="The Broad Institute Genome Sequencing Center for Infectious Disease"/>
            <person name="Earl A.M."/>
            <person name="Gilmore M.S."/>
            <person name="Lebreton F."/>
            <person name="Walker B."/>
            <person name="Young S.K."/>
            <person name="Zeng Q."/>
            <person name="Gargeya S."/>
            <person name="Fitzgerald M."/>
            <person name="Haas B."/>
            <person name="Abouelleil A."/>
            <person name="Alvarado L."/>
            <person name="Arachchi H.M."/>
            <person name="Berlin A.M."/>
            <person name="Chapman S.B."/>
            <person name="Dewar J."/>
            <person name="Goldberg J."/>
            <person name="Griggs A."/>
            <person name="Gujja S."/>
            <person name="Hansen M."/>
            <person name="Howarth C."/>
            <person name="Imamovic A."/>
            <person name="Larimer J."/>
            <person name="McCowan C."/>
            <person name="Murphy C."/>
            <person name="Neiman D."/>
            <person name="Pearson M."/>
            <person name="Priest M."/>
            <person name="Roberts A."/>
            <person name="Saif S."/>
            <person name="Shea T."/>
            <person name="Sisk P."/>
            <person name="Sykes S."/>
            <person name="Wortman J."/>
            <person name="Nusbaum C."/>
            <person name="Birren B."/>
        </authorList>
    </citation>
    <scope>NUCLEOTIDE SEQUENCE [LARGE SCALE GENOMIC DNA]</scope>
    <source>
        <strain evidence="3 4">ATCC BAA-351</strain>
    </source>
</reference>
<dbReference type="RefSeq" id="WP_010756885.1">
    <property type="nucleotide sequence ID" value="NZ_ASWD01000001.1"/>
</dbReference>
<evidence type="ECO:0000313" key="4">
    <source>
        <dbReference type="Proteomes" id="UP000013782"/>
    </source>
</evidence>
<dbReference type="GO" id="GO:0006355">
    <property type="term" value="P:regulation of DNA-templated transcription"/>
    <property type="evidence" value="ECO:0007669"/>
    <property type="project" value="InterPro"/>
</dbReference>
<dbReference type="InterPro" id="IPR036634">
    <property type="entry name" value="PRD_sf"/>
</dbReference>
<dbReference type="OrthoDB" id="9813552at2"/>
<dbReference type="eggNOG" id="COG3711">
    <property type="taxonomic scope" value="Bacteria"/>
</dbReference>